<dbReference type="GO" id="GO:0005829">
    <property type="term" value="C:cytosol"/>
    <property type="evidence" value="ECO:0007669"/>
    <property type="project" value="TreeGrafter"/>
</dbReference>
<protein>
    <recommendedName>
        <fullName evidence="1">Glutamine amidotransferase domain-containing protein</fullName>
    </recommendedName>
</protein>
<dbReference type="PANTHER" id="PTHR42695">
    <property type="entry name" value="GLUTAMINE AMIDOTRANSFERASE YLR126C-RELATED"/>
    <property type="match status" value="1"/>
</dbReference>
<dbReference type="Gene3D" id="3.40.50.880">
    <property type="match status" value="1"/>
</dbReference>
<dbReference type="CDD" id="cd01741">
    <property type="entry name" value="GATase1_1"/>
    <property type="match status" value="1"/>
</dbReference>
<gene>
    <name evidence="2" type="ORF">PF011_g1531</name>
</gene>
<dbReference type="InterPro" id="IPR017926">
    <property type="entry name" value="GATASE"/>
</dbReference>
<dbReference type="PANTHER" id="PTHR42695:SF5">
    <property type="entry name" value="GLUTAMINE AMIDOTRANSFERASE YLR126C-RELATED"/>
    <property type="match status" value="1"/>
</dbReference>
<dbReference type="InterPro" id="IPR029062">
    <property type="entry name" value="Class_I_gatase-like"/>
</dbReference>
<dbReference type="Pfam" id="PF00117">
    <property type="entry name" value="GATase"/>
    <property type="match status" value="1"/>
</dbReference>
<evidence type="ECO:0000259" key="1">
    <source>
        <dbReference type="Pfam" id="PF00117"/>
    </source>
</evidence>
<evidence type="ECO:0000313" key="2">
    <source>
        <dbReference type="EMBL" id="KAE9028508.1"/>
    </source>
</evidence>
<dbReference type="AlphaFoldDB" id="A0A6A3MEQ5"/>
<name>A0A6A3MEQ5_9STRA</name>
<dbReference type="InterPro" id="IPR044992">
    <property type="entry name" value="ChyE-like"/>
</dbReference>
<organism evidence="2 3">
    <name type="scientific">Phytophthora fragariae</name>
    <dbReference type="NCBI Taxonomy" id="53985"/>
    <lineage>
        <taxon>Eukaryota</taxon>
        <taxon>Sar</taxon>
        <taxon>Stramenopiles</taxon>
        <taxon>Oomycota</taxon>
        <taxon>Peronosporomycetes</taxon>
        <taxon>Peronosporales</taxon>
        <taxon>Peronosporaceae</taxon>
        <taxon>Phytophthora</taxon>
    </lineage>
</organism>
<sequence>MHRRVAARSQLLLARGVRCLQSPKVLHTASPAAASGAEEIRYLVVDGYVKLGRDVLKAGGATTAGQLYANMLVKATKRSVGRSAEYDLVYPADPGFVVPDLSKYHGVGWSGSSLAVREREDPSVVQMMNLARLSFARGIPQFGSCFGLQLAVATAGGVVQKNQHGKELGVARKIHLNAAGRAHPMYEGKPSVFDAFSSHKDEVRVIQPGGLLLATNAFTTVQSVCLRYLKGEFWGLQYHPEYDLHEMARLLYCRRDMNTQLGFFTDVEDSDRFVDLLEELAADPSREDIAWQIGYDKDVLDEDLRTCEVKNFVKHSVMPYYVQCQQGGDRKSRMFHADKKRWRSRDRLQEVLQPWQDQGESWTEILGGMDRDLSAYNIVIKSVYMYMWMLF</sequence>
<dbReference type="PROSITE" id="PS51273">
    <property type="entry name" value="GATASE_TYPE_1"/>
    <property type="match status" value="1"/>
</dbReference>
<dbReference type="EMBL" id="QXFW01000043">
    <property type="protein sequence ID" value="KAE9028508.1"/>
    <property type="molecule type" value="Genomic_DNA"/>
</dbReference>
<feature type="domain" description="Glutamine amidotransferase" evidence="1">
    <location>
        <begin position="121"/>
        <end position="247"/>
    </location>
</feature>
<evidence type="ECO:0000313" key="3">
    <source>
        <dbReference type="Proteomes" id="UP000460718"/>
    </source>
</evidence>
<dbReference type="SUPFAM" id="SSF52317">
    <property type="entry name" value="Class I glutamine amidotransferase-like"/>
    <property type="match status" value="1"/>
</dbReference>
<accession>A0A6A3MEQ5</accession>
<dbReference type="Proteomes" id="UP000460718">
    <property type="component" value="Unassembled WGS sequence"/>
</dbReference>
<reference evidence="2 3" key="1">
    <citation type="submission" date="2018-09" db="EMBL/GenBank/DDBJ databases">
        <title>Genomic investigation of the strawberry pathogen Phytophthora fragariae indicates pathogenicity is determined by transcriptional variation in three key races.</title>
        <authorList>
            <person name="Adams T.M."/>
            <person name="Armitage A.D."/>
            <person name="Sobczyk M.K."/>
            <person name="Bates H.J."/>
            <person name="Dunwell J.M."/>
            <person name="Nellist C.F."/>
            <person name="Harrison R.J."/>
        </authorList>
    </citation>
    <scope>NUCLEOTIDE SEQUENCE [LARGE SCALE GENOMIC DNA]</scope>
    <source>
        <strain evidence="2 3">SCRP245</strain>
    </source>
</reference>
<proteinExistence type="predicted"/>
<comment type="caution">
    <text evidence="2">The sequence shown here is derived from an EMBL/GenBank/DDBJ whole genome shotgun (WGS) entry which is preliminary data.</text>
</comment>